<evidence type="ECO:0000313" key="2">
    <source>
        <dbReference type="EMBL" id="CAD2203221.1"/>
    </source>
</evidence>
<keyword evidence="1" id="KW-0812">Transmembrane</keyword>
<dbReference type="AlphaFoldDB" id="A0A6V7XVH9"/>
<feature type="transmembrane region" description="Helical" evidence="1">
    <location>
        <begin position="45"/>
        <end position="69"/>
    </location>
</feature>
<gene>
    <name evidence="2" type="ORF">MENT_LOCUS56896</name>
</gene>
<accession>A0A6V7XVH9</accession>
<proteinExistence type="predicted"/>
<evidence type="ECO:0000256" key="1">
    <source>
        <dbReference type="SAM" id="Phobius"/>
    </source>
</evidence>
<dbReference type="Proteomes" id="UP000580250">
    <property type="component" value="Unassembled WGS sequence"/>
</dbReference>
<protein>
    <submittedName>
        <fullName evidence="2">Uncharacterized protein</fullName>
    </submittedName>
</protein>
<reference evidence="2 3" key="1">
    <citation type="submission" date="2020-08" db="EMBL/GenBank/DDBJ databases">
        <authorList>
            <person name="Koutsovoulos G."/>
            <person name="Danchin GJ E."/>
        </authorList>
    </citation>
    <scope>NUCLEOTIDE SEQUENCE [LARGE SCALE GENOMIC DNA]</scope>
</reference>
<evidence type="ECO:0000313" key="3">
    <source>
        <dbReference type="Proteomes" id="UP000580250"/>
    </source>
</evidence>
<keyword evidence="1" id="KW-0472">Membrane</keyword>
<comment type="caution">
    <text evidence="2">The sequence shown here is derived from an EMBL/GenBank/DDBJ whole genome shotgun (WGS) entry which is preliminary data.</text>
</comment>
<dbReference type="EMBL" id="CAJEWN010002345">
    <property type="protein sequence ID" value="CAD2203221.1"/>
    <property type="molecule type" value="Genomic_DNA"/>
</dbReference>
<keyword evidence="1" id="KW-1133">Transmembrane helix</keyword>
<organism evidence="2 3">
    <name type="scientific">Meloidogyne enterolobii</name>
    <name type="common">Root-knot nematode worm</name>
    <name type="synonym">Meloidogyne mayaguensis</name>
    <dbReference type="NCBI Taxonomy" id="390850"/>
    <lineage>
        <taxon>Eukaryota</taxon>
        <taxon>Metazoa</taxon>
        <taxon>Ecdysozoa</taxon>
        <taxon>Nematoda</taxon>
        <taxon>Chromadorea</taxon>
        <taxon>Rhabditida</taxon>
        <taxon>Tylenchina</taxon>
        <taxon>Tylenchomorpha</taxon>
        <taxon>Tylenchoidea</taxon>
        <taxon>Meloidogynidae</taxon>
        <taxon>Meloidogyninae</taxon>
        <taxon>Meloidogyne</taxon>
    </lineage>
</organism>
<feature type="transmembrane region" description="Helical" evidence="1">
    <location>
        <begin position="12"/>
        <end position="39"/>
    </location>
</feature>
<sequence length="74" mass="8656">MRIIFHSTRGFSLLLFFSIFPLFIFEVGDFALLIISVSFSNSTSIISSSFSSIFGIFSFFNPLIFYFIFKFYFK</sequence>
<name>A0A6V7XVH9_MELEN</name>